<proteinExistence type="predicted"/>
<feature type="transmembrane region" description="Helical" evidence="2">
    <location>
        <begin position="206"/>
        <end position="232"/>
    </location>
</feature>
<feature type="transmembrane region" description="Helical" evidence="2">
    <location>
        <begin position="21"/>
        <end position="43"/>
    </location>
</feature>
<dbReference type="NCBIfam" id="TIGR00843">
    <property type="entry name" value="benE"/>
    <property type="match status" value="1"/>
</dbReference>
<dbReference type="Pfam" id="PF03594">
    <property type="entry name" value="BenE"/>
    <property type="match status" value="1"/>
</dbReference>
<dbReference type="Proteomes" id="UP001592582">
    <property type="component" value="Unassembled WGS sequence"/>
</dbReference>
<feature type="transmembrane region" description="Helical" evidence="2">
    <location>
        <begin position="299"/>
        <end position="323"/>
    </location>
</feature>
<feature type="transmembrane region" description="Helical" evidence="2">
    <location>
        <begin position="266"/>
        <end position="287"/>
    </location>
</feature>
<keyword evidence="2" id="KW-1133">Transmembrane helix</keyword>
<feature type="transmembrane region" description="Helical" evidence="2">
    <location>
        <begin position="329"/>
        <end position="348"/>
    </location>
</feature>
<reference evidence="3 4" key="1">
    <citation type="submission" date="2024-09" db="EMBL/GenBank/DDBJ databases">
        <authorList>
            <person name="Lee S.D."/>
        </authorList>
    </citation>
    <scope>NUCLEOTIDE SEQUENCE [LARGE SCALE GENOMIC DNA]</scope>
    <source>
        <strain evidence="3 4">N1-1</strain>
    </source>
</reference>
<accession>A0ABV6VME8</accession>
<feature type="transmembrane region" description="Helical" evidence="2">
    <location>
        <begin position="55"/>
        <end position="74"/>
    </location>
</feature>
<feature type="transmembrane region" description="Helical" evidence="2">
    <location>
        <begin position="127"/>
        <end position="147"/>
    </location>
</feature>
<gene>
    <name evidence="3" type="ORF">ACEZDG_36975</name>
</gene>
<organism evidence="3 4">
    <name type="scientific">Streptacidiphilus alkalitolerans</name>
    <dbReference type="NCBI Taxonomy" id="3342712"/>
    <lineage>
        <taxon>Bacteria</taxon>
        <taxon>Bacillati</taxon>
        <taxon>Actinomycetota</taxon>
        <taxon>Actinomycetes</taxon>
        <taxon>Kitasatosporales</taxon>
        <taxon>Streptomycetaceae</taxon>
        <taxon>Streptacidiphilus</taxon>
    </lineage>
</organism>
<evidence type="ECO:0000256" key="2">
    <source>
        <dbReference type="SAM" id="Phobius"/>
    </source>
</evidence>
<feature type="transmembrane region" description="Helical" evidence="2">
    <location>
        <begin position="101"/>
        <end position="121"/>
    </location>
</feature>
<protein>
    <submittedName>
        <fullName evidence="3">Benzoate/H(+) symporter BenE family transporter</fullName>
    </submittedName>
</protein>
<dbReference type="PANTHER" id="PTHR30199:SF0">
    <property type="entry name" value="INNER MEMBRANE PROTEIN YDCO"/>
    <property type="match status" value="1"/>
</dbReference>
<keyword evidence="2" id="KW-0812">Transmembrane</keyword>
<evidence type="ECO:0000313" key="3">
    <source>
        <dbReference type="EMBL" id="MFC1414866.1"/>
    </source>
</evidence>
<keyword evidence="2" id="KW-0472">Membrane</keyword>
<keyword evidence="4" id="KW-1185">Reference proteome</keyword>
<feature type="transmembrane region" description="Helical" evidence="2">
    <location>
        <begin position="360"/>
        <end position="384"/>
    </location>
</feature>
<name>A0ABV6VME8_9ACTN</name>
<evidence type="ECO:0000256" key="1">
    <source>
        <dbReference type="SAM" id="MobiDB-lite"/>
    </source>
</evidence>
<evidence type="ECO:0000313" key="4">
    <source>
        <dbReference type="Proteomes" id="UP001592582"/>
    </source>
</evidence>
<feature type="region of interest" description="Disordered" evidence="1">
    <location>
        <begin position="399"/>
        <end position="419"/>
    </location>
</feature>
<feature type="transmembrane region" description="Helical" evidence="2">
    <location>
        <begin position="154"/>
        <end position="172"/>
    </location>
</feature>
<dbReference type="InterPro" id="IPR004711">
    <property type="entry name" value="Benzoate_Transporter"/>
</dbReference>
<sequence>MGELERRHVVDGGSSEGVTQPLLAGLVTAVVGFSSTFVLVLTALRAVGADPGQSVSGLLLLCVVMGGLAIGLGLRYRQPISIAWSTPGAALLVSAGDQHGYGYAVGAFLVAGLLVTLTGLWSRLGALIAAIPVPLATALLAGVLLPLCLAPVNAAVRLPGLALPVIAAWALLTRFARRWATPGALAVTVLVLLLRHSTGSGPGVGLLPVLTFTAPAFSAGALAGIALPLYVITMAAQNVPGLAVLTHFGYRPPTRPILLSTGLTTAAGSVAGAFMVNLAAITAALAAGPDAHPDRSRRWIASVTAGALYILLGLTAGLSAALLTTAPPLLVEAVAGLALLGTLGSALASALTGEQGREAAVITFVVTASGMTAFGIGAPFWGLLAGLVAHHLFRRTAAVPAAEPAPEPEPRGTSRSPTY</sequence>
<dbReference type="PANTHER" id="PTHR30199">
    <property type="entry name" value="MFS FAMILY TRANSPORTER, PREDICTED SUBSTRATE BENZOATE"/>
    <property type="match status" value="1"/>
</dbReference>
<comment type="caution">
    <text evidence="3">The sequence shown here is derived from an EMBL/GenBank/DDBJ whole genome shotgun (WGS) entry which is preliminary data.</text>
</comment>
<dbReference type="EMBL" id="JBHEZX010000029">
    <property type="protein sequence ID" value="MFC1414866.1"/>
    <property type="molecule type" value="Genomic_DNA"/>
</dbReference>
<dbReference type="RefSeq" id="WP_380519174.1">
    <property type="nucleotide sequence ID" value="NZ_JBHEZX010000029.1"/>
</dbReference>